<organism evidence="6 7">
    <name type="scientific">Melittangium boletus DSM 14713</name>
    <dbReference type="NCBI Taxonomy" id="1294270"/>
    <lineage>
        <taxon>Bacteria</taxon>
        <taxon>Pseudomonadati</taxon>
        <taxon>Myxococcota</taxon>
        <taxon>Myxococcia</taxon>
        <taxon>Myxococcales</taxon>
        <taxon>Cystobacterineae</taxon>
        <taxon>Archangiaceae</taxon>
        <taxon>Melittangium</taxon>
    </lineage>
</organism>
<comment type="subcellular location">
    <subcellularLocation>
        <location evidence="1">Membrane</location>
        <topology evidence="1">Multi-pass membrane protein</topology>
    </subcellularLocation>
</comment>
<dbReference type="Proteomes" id="UP000217289">
    <property type="component" value="Chromosome"/>
</dbReference>
<dbReference type="GO" id="GO:0016020">
    <property type="term" value="C:membrane"/>
    <property type="evidence" value="ECO:0007669"/>
    <property type="project" value="UniProtKB-SubCell"/>
</dbReference>
<dbReference type="AlphaFoldDB" id="A0A250IN52"/>
<evidence type="ECO:0000256" key="4">
    <source>
        <dbReference type="ARBA" id="ARBA00023136"/>
    </source>
</evidence>
<keyword evidence="7" id="KW-1185">Reference proteome</keyword>
<dbReference type="EMBL" id="CP022163">
    <property type="protein sequence ID" value="ATB33175.1"/>
    <property type="molecule type" value="Genomic_DNA"/>
</dbReference>
<reference evidence="6 7" key="1">
    <citation type="submission" date="2017-06" db="EMBL/GenBank/DDBJ databases">
        <authorList>
            <person name="Kim H.J."/>
            <person name="Triplett B.A."/>
        </authorList>
    </citation>
    <scope>NUCLEOTIDE SEQUENCE [LARGE SCALE GENOMIC DNA]</scope>
    <source>
        <strain evidence="6 7">DSM 14713</strain>
    </source>
</reference>
<evidence type="ECO:0000256" key="3">
    <source>
        <dbReference type="ARBA" id="ARBA00022989"/>
    </source>
</evidence>
<feature type="transmembrane region" description="Helical" evidence="5">
    <location>
        <begin position="93"/>
        <end position="111"/>
    </location>
</feature>
<protein>
    <recommendedName>
        <fullName evidence="8">GTPase</fullName>
    </recommendedName>
</protein>
<name>A0A250IN52_9BACT</name>
<dbReference type="RefSeq" id="WP_095981255.1">
    <property type="nucleotide sequence ID" value="NZ_CP022163.1"/>
</dbReference>
<sequence length="194" mass="20571">MSVETIQFEAAPQASAAEVKAPAQEVAGPVVDARERLRQAETIVYRNTFWAMGAGAIGVPLIDLVAASAVHLKQLKQLADLYGVDFKEGLARKLVAAMLMSLGGVGVGTLATSLLKLIPGIGTGLGMLSLPMALASSTNAIGQVFIMHFEAGGTLLDFNPTRMQDYFKSEFEKAQRHVAELKRKATSPAENKAS</sequence>
<gene>
    <name evidence="6" type="ORF">MEBOL_006664</name>
</gene>
<dbReference type="InterPro" id="IPR021147">
    <property type="entry name" value="DUF697"/>
</dbReference>
<evidence type="ECO:0000256" key="1">
    <source>
        <dbReference type="ARBA" id="ARBA00004141"/>
    </source>
</evidence>
<evidence type="ECO:0008006" key="8">
    <source>
        <dbReference type="Google" id="ProtNLM"/>
    </source>
</evidence>
<evidence type="ECO:0000313" key="6">
    <source>
        <dbReference type="EMBL" id="ATB33175.1"/>
    </source>
</evidence>
<feature type="transmembrane region" description="Helical" evidence="5">
    <location>
        <begin position="49"/>
        <end position="72"/>
    </location>
</feature>
<dbReference type="KEGG" id="mbd:MEBOL_006664"/>
<proteinExistence type="predicted"/>
<evidence type="ECO:0000313" key="7">
    <source>
        <dbReference type="Proteomes" id="UP000217289"/>
    </source>
</evidence>
<keyword evidence="2 5" id="KW-0812">Transmembrane</keyword>
<keyword evidence="4 5" id="KW-0472">Membrane</keyword>
<keyword evidence="3 5" id="KW-1133">Transmembrane helix</keyword>
<accession>A0A250IN52</accession>
<dbReference type="OrthoDB" id="980719at2"/>
<dbReference type="Pfam" id="PF05128">
    <property type="entry name" value="DUF697"/>
    <property type="match status" value="1"/>
</dbReference>
<evidence type="ECO:0000256" key="5">
    <source>
        <dbReference type="SAM" id="Phobius"/>
    </source>
</evidence>
<evidence type="ECO:0000256" key="2">
    <source>
        <dbReference type="ARBA" id="ARBA00022692"/>
    </source>
</evidence>